<dbReference type="InterPro" id="IPR004201">
    <property type="entry name" value="Cdc48_dom2"/>
</dbReference>
<evidence type="ECO:0000256" key="4">
    <source>
        <dbReference type="ARBA" id="ARBA00022840"/>
    </source>
</evidence>
<dbReference type="CDD" id="cd19503">
    <property type="entry name" value="RecA-like_CDC48_NLV2_r1-like"/>
    <property type="match status" value="1"/>
</dbReference>
<dbReference type="Gene3D" id="2.40.40.20">
    <property type="match status" value="1"/>
</dbReference>
<gene>
    <name evidence="8" type="ORF">HON47_04305</name>
</gene>
<dbReference type="SUPFAM" id="SSF52540">
    <property type="entry name" value="P-loop containing nucleoside triphosphate hydrolases"/>
    <property type="match status" value="2"/>
</dbReference>
<dbReference type="InterPro" id="IPR050168">
    <property type="entry name" value="AAA_ATPase_domain"/>
</dbReference>
<dbReference type="GO" id="GO:0005737">
    <property type="term" value="C:cytoplasm"/>
    <property type="evidence" value="ECO:0007669"/>
    <property type="project" value="UniProtKB-ARBA"/>
</dbReference>
<dbReference type="Pfam" id="PF02359">
    <property type="entry name" value="CDC48_N"/>
    <property type="match status" value="1"/>
</dbReference>
<dbReference type="SMART" id="SM00382">
    <property type="entry name" value="AAA"/>
    <property type="match status" value="2"/>
</dbReference>
<reference evidence="8" key="1">
    <citation type="journal article" date="2021" name="ISME J.">
        <title>Mercury methylation by metabolically versatile and cosmopolitan marine bacteria.</title>
        <authorList>
            <person name="Lin H."/>
            <person name="Ascher D.B."/>
            <person name="Myung Y."/>
            <person name="Lamborg C.H."/>
            <person name="Hallam S.J."/>
            <person name="Gionfriddo C.M."/>
            <person name="Holt K.E."/>
            <person name="Moreau J.W."/>
        </authorList>
    </citation>
    <scope>NUCLEOTIDE SEQUENCE</scope>
    <source>
        <strain evidence="8">SI075_bin30</strain>
    </source>
</reference>
<sequence length="792" mass="88358">MEGKDFILQVQDPDPTHVGRNIVTLDKQTKTTLKITSGDIVEIEGSKKTAAIVWPARSEDEGRNIIRMDSFIRHNAGVGLGEKVKVRKSVPKEAKRVVLAPIEEVRIIASGYERILKKSFLGRPLTIGDNVWVSVFGSGFIYKVVDTQPRTMVKVTDTTLFSLKEKPVKDALEGIPRVAYEDIGGLSEQVKKVREMVELPMKHPELFQKLGIVPPKGILLYGPPGTGKTLLAKAVANEAQVHFISVSAPEVMGKFVGEAEERVRKIFQEAEENAPSIIFIDEMDSIASKRDEVVGEVERRVVAQLLSLMDGLSSRGEVVVMAATNRINSIDEALRRPGRFDREIEFGIPDKKARNQILSIHTRGMPLAKDYSALKFEGKMSADEKLIYDIIKANKTIDASSILPIYNPEAKTKLTIHQLWKIIKEMAEKKLVKKSEFDLSYFGDLTHGFVGADLEALTKEAAMKSLRRYLPEIEKVGEDEPIPVEILETLKINKADFIEALKDVQPSGLREFTIEVPNIHWEDIGSLVNVKEELKQAIEWPLKKPHAFKEMGIVPPKGVLLYGPPGTGKTMLAKAIATESEANFISIKGPELLSMWVGESEKGIRKIFRRARQVAPCIIFFDEIDAIATKRGSGSGNNVSERVVNQLLTEVDGVEPLHNVIFIAATNRPDLIDNALLRPGRIDKLIMVPAPDQKSREAILKVHTRNVKLDKGVIIKDLAVATQGFSGADLEGMVREAALLVLQENNLKPFPIKKEHFEKILNKMKPTIDETSEKAYDEFKENALDFRPSYVR</sequence>
<evidence type="ECO:0000313" key="9">
    <source>
        <dbReference type="Proteomes" id="UP000722459"/>
    </source>
</evidence>
<dbReference type="FunFam" id="2.40.40.20:FF:000007">
    <property type="entry name" value="AAA family ATPase"/>
    <property type="match status" value="1"/>
</dbReference>
<dbReference type="EMBL" id="JABJNZ010000057">
    <property type="protein sequence ID" value="MBT4870771.1"/>
    <property type="molecule type" value="Genomic_DNA"/>
</dbReference>
<dbReference type="InterPro" id="IPR005938">
    <property type="entry name" value="AAA_ATPase_CDC48"/>
</dbReference>
<dbReference type="SMART" id="SM01073">
    <property type="entry name" value="CDC48_N"/>
    <property type="match status" value="1"/>
</dbReference>
<dbReference type="AlphaFoldDB" id="A0A8T5GFK7"/>
<evidence type="ECO:0000313" key="8">
    <source>
        <dbReference type="EMBL" id="MBT4870771.1"/>
    </source>
</evidence>
<dbReference type="GO" id="GO:0016887">
    <property type="term" value="F:ATP hydrolysis activity"/>
    <property type="evidence" value="ECO:0007669"/>
    <property type="project" value="InterPro"/>
</dbReference>
<dbReference type="InterPro" id="IPR009010">
    <property type="entry name" value="Asp_de-COase-like_dom_sf"/>
</dbReference>
<dbReference type="InterPro" id="IPR041569">
    <property type="entry name" value="AAA_lid_3"/>
</dbReference>
<keyword evidence="4" id="KW-0067">ATP-binding</keyword>
<protein>
    <submittedName>
        <fullName evidence="8">CDC48 family AAA ATPase</fullName>
    </submittedName>
</protein>
<keyword evidence="2" id="KW-0677">Repeat</keyword>
<dbReference type="Gene3D" id="1.10.8.60">
    <property type="match status" value="3"/>
</dbReference>
<dbReference type="PANTHER" id="PTHR23077:SF171">
    <property type="entry name" value="NUCLEAR VALOSIN-CONTAINING PROTEIN-LIKE"/>
    <property type="match status" value="1"/>
</dbReference>
<evidence type="ECO:0000256" key="3">
    <source>
        <dbReference type="ARBA" id="ARBA00022741"/>
    </source>
</evidence>
<dbReference type="SUPFAM" id="SSF54585">
    <property type="entry name" value="Cdc48 domain 2-like"/>
    <property type="match status" value="1"/>
</dbReference>
<dbReference type="Pfam" id="PF00004">
    <property type="entry name" value="AAA"/>
    <property type="match status" value="2"/>
</dbReference>
<organism evidence="8 9">
    <name type="scientific">Candidatus Iainarchaeum sp</name>
    <dbReference type="NCBI Taxonomy" id="3101447"/>
    <lineage>
        <taxon>Archaea</taxon>
        <taxon>Candidatus Iainarchaeota</taxon>
        <taxon>Candidatus Iainarchaeia</taxon>
        <taxon>Candidatus Iainarchaeales</taxon>
        <taxon>Candidatus Iainarchaeaceae</taxon>
        <taxon>Candidatus Iainarchaeum</taxon>
    </lineage>
</organism>
<dbReference type="PROSITE" id="PS00674">
    <property type="entry name" value="AAA"/>
    <property type="match status" value="1"/>
</dbReference>
<dbReference type="InterPro" id="IPR003593">
    <property type="entry name" value="AAA+_ATPase"/>
</dbReference>
<dbReference type="InterPro" id="IPR029067">
    <property type="entry name" value="CDC48_domain_2-like_sf"/>
</dbReference>
<dbReference type="GO" id="GO:0005524">
    <property type="term" value="F:ATP binding"/>
    <property type="evidence" value="ECO:0007669"/>
    <property type="project" value="UniProtKB-KW"/>
</dbReference>
<evidence type="ECO:0000259" key="6">
    <source>
        <dbReference type="SMART" id="SM01072"/>
    </source>
</evidence>
<dbReference type="NCBIfam" id="TIGR01243">
    <property type="entry name" value="CDC48"/>
    <property type="match status" value="1"/>
</dbReference>
<dbReference type="SUPFAM" id="SSF50692">
    <property type="entry name" value="ADC-like"/>
    <property type="match status" value="1"/>
</dbReference>
<dbReference type="Proteomes" id="UP000722459">
    <property type="component" value="Unassembled WGS sequence"/>
</dbReference>
<feature type="domain" description="CDC48" evidence="6">
    <location>
        <begin position="107"/>
        <end position="170"/>
    </location>
</feature>
<name>A0A8T5GFK7_9ARCH</name>
<dbReference type="Gene3D" id="3.40.50.300">
    <property type="entry name" value="P-loop containing nucleotide triphosphate hydrolases"/>
    <property type="match status" value="2"/>
</dbReference>
<keyword evidence="3" id="KW-0547">Nucleotide-binding</keyword>
<dbReference type="InterPro" id="IPR003338">
    <property type="entry name" value="CDC4_N-term_subdom"/>
</dbReference>
<accession>A0A8T5GFK7</accession>
<dbReference type="SMART" id="SM01072">
    <property type="entry name" value="CDC48_2"/>
    <property type="match status" value="1"/>
</dbReference>
<dbReference type="InterPro" id="IPR003959">
    <property type="entry name" value="ATPase_AAA_core"/>
</dbReference>
<dbReference type="Pfam" id="PF02933">
    <property type="entry name" value="CDC48_2"/>
    <property type="match status" value="1"/>
</dbReference>
<comment type="caution">
    <text evidence="8">The sequence shown here is derived from an EMBL/GenBank/DDBJ whole genome shotgun (WGS) entry which is preliminary data.</text>
</comment>
<evidence type="ECO:0000259" key="7">
    <source>
        <dbReference type="SMART" id="SM01073"/>
    </source>
</evidence>
<dbReference type="FunFam" id="3.40.50.300:FF:000012">
    <property type="entry name" value="Transitional endoplasmic reticulum ATPase"/>
    <property type="match status" value="1"/>
</dbReference>
<dbReference type="InterPro" id="IPR003960">
    <property type="entry name" value="ATPase_AAA_CS"/>
</dbReference>
<dbReference type="CDD" id="cd19511">
    <property type="entry name" value="RecA-like_CDC48_r2-like"/>
    <property type="match status" value="1"/>
</dbReference>
<evidence type="ECO:0000256" key="2">
    <source>
        <dbReference type="ARBA" id="ARBA00022737"/>
    </source>
</evidence>
<dbReference type="PANTHER" id="PTHR23077">
    <property type="entry name" value="AAA-FAMILY ATPASE"/>
    <property type="match status" value="1"/>
</dbReference>
<dbReference type="Pfam" id="PF17862">
    <property type="entry name" value="AAA_lid_3"/>
    <property type="match status" value="2"/>
</dbReference>
<evidence type="ECO:0000256" key="1">
    <source>
        <dbReference type="ARBA" id="ARBA00009833"/>
    </source>
</evidence>
<dbReference type="Gene3D" id="3.10.330.10">
    <property type="match status" value="1"/>
</dbReference>
<comment type="similarity">
    <text evidence="1">Belongs to the AAA ATPase family. CDC48 subfamily.</text>
</comment>
<dbReference type="FunFam" id="3.40.50.300:FF:000018">
    <property type="entry name" value="Cell division control 48"/>
    <property type="match status" value="1"/>
</dbReference>
<proteinExistence type="inferred from homology"/>
<evidence type="ECO:0000259" key="5">
    <source>
        <dbReference type="SMART" id="SM00382"/>
    </source>
</evidence>
<dbReference type="InterPro" id="IPR027417">
    <property type="entry name" value="P-loop_NTPase"/>
</dbReference>
<feature type="domain" description="CDC48 N-terminal subdomain" evidence="7">
    <location>
        <begin position="7"/>
        <end position="92"/>
    </location>
</feature>
<feature type="domain" description="AAA+ ATPase" evidence="5">
    <location>
        <begin position="555"/>
        <end position="692"/>
    </location>
</feature>
<feature type="domain" description="AAA+ ATPase" evidence="5">
    <location>
        <begin position="214"/>
        <end position="350"/>
    </location>
</feature>